<evidence type="ECO:0008006" key="4">
    <source>
        <dbReference type="Google" id="ProtNLM"/>
    </source>
</evidence>
<evidence type="ECO:0000256" key="1">
    <source>
        <dbReference type="SAM" id="Phobius"/>
    </source>
</evidence>
<keyword evidence="1" id="KW-0812">Transmembrane</keyword>
<name>A0ABV7KT32_PLAOK</name>
<evidence type="ECO:0000313" key="3">
    <source>
        <dbReference type="Proteomes" id="UP001595625"/>
    </source>
</evidence>
<evidence type="ECO:0000313" key="2">
    <source>
        <dbReference type="EMBL" id="MFC3212373.1"/>
    </source>
</evidence>
<accession>A0ABV7KT32</accession>
<feature type="transmembrane region" description="Helical" evidence="1">
    <location>
        <begin position="66"/>
        <end position="84"/>
    </location>
</feature>
<protein>
    <recommendedName>
        <fullName evidence="4">YesK-like protein</fullName>
    </recommendedName>
</protein>
<keyword evidence="1" id="KW-0472">Membrane</keyword>
<dbReference type="RefSeq" id="WP_117312879.1">
    <property type="nucleotide sequence ID" value="NZ_JBHRUJ010000017.1"/>
</dbReference>
<feature type="transmembrane region" description="Helical" evidence="1">
    <location>
        <begin position="6"/>
        <end position="22"/>
    </location>
</feature>
<keyword evidence="1" id="KW-1133">Transmembrane helix</keyword>
<comment type="caution">
    <text evidence="2">The sequence shown here is derived from an EMBL/GenBank/DDBJ whole genome shotgun (WGS) entry which is preliminary data.</text>
</comment>
<dbReference type="Proteomes" id="UP001595625">
    <property type="component" value="Unassembled WGS sequence"/>
</dbReference>
<gene>
    <name evidence="2" type="ORF">ACFOEJ_14890</name>
</gene>
<proteinExistence type="predicted"/>
<reference evidence="3" key="1">
    <citation type="journal article" date="2019" name="Int. J. Syst. Evol. Microbiol.">
        <title>The Global Catalogue of Microorganisms (GCM) 10K type strain sequencing project: providing services to taxonomists for standard genome sequencing and annotation.</title>
        <authorList>
            <consortium name="The Broad Institute Genomics Platform"/>
            <consortium name="The Broad Institute Genome Sequencing Center for Infectious Disease"/>
            <person name="Wu L."/>
            <person name="Ma J."/>
        </authorList>
    </citation>
    <scope>NUCLEOTIDE SEQUENCE [LARGE SCALE GENOMIC DNA]</scope>
    <source>
        <strain evidence="3">CCM 320</strain>
    </source>
</reference>
<dbReference type="EMBL" id="JBHRUJ010000017">
    <property type="protein sequence ID" value="MFC3212373.1"/>
    <property type="molecule type" value="Genomic_DNA"/>
</dbReference>
<sequence length="92" mass="9988">MDILIFISYIILLCYGVSKFAGNERHRWINAGYVTAFLLPVIVFFLGIRIVGALTGDGIAGGVAGFGYAIVTCVIGFIFLFIGYTSKNVRSD</sequence>
<organism evidence="2 3">
    <name type="scientific">Planomicrobium okeanokoites</name>
    <name type="common">Planococcus okeanokoites</name>
    <name type="synonym">Flavobacterium okeanokoites</name>
    <dbReference type="NCBI Taxonomy" id="244"/>
    <lineage>
        <taxon>Bacteria</taxon>
        <taxon>Bacillati</taxon>
        <taxon>Bacillota</taxon>
        <taxon>Bacilli</taxon>
        <taxon>Bacillales</taxon>
        <taxon>Caryophanaceae</taxon>
        <taxon>Planomicrobium</taxon>
    </lineage>
</organism>
<keyword evidence="3" id="KW-1185">Reference proteome</keyword>
<feature type="transmembrane region" description="Helical" evidence="1">
    <location>
        <begin position="34"/>
        <end position="54"/>
    </location>
</feature>